<dbReference type="RefSeq" id="WP_010762014.1">
    <property type="nucleotide sequence ID" value="NZ_KB946316.1"/>
</dbReference>
<dbReference type="PANTHER" id="PTHR43673:SF10">
    <property type="entry name" value="NADH DEHYDROGENASE_NAD(P)H NITROREDUCTASE XCC3605-RELATED"/>
    <property type="match status" value="1"/>
</dbReference>
<dbReference type="EMBL" id="ASVY01000003">
    <property type="protein sequence ID" value="EOT60143.1"/>
    <property type="molecule type" value="Genomic_DNA"/>
</dbReference>
<accession>R2QJ60</accession>
<reference evidence="4 6" key="1">
    <citation type="submission" date="2013-02" db="EMBL/GenBank/DDBJ databases">
        <title>The Genome Sequence of Enterococcus haemoperoxidus BAA-382.</title>
        <authorList>
            <consortium name="The Broad Institute Genome Sequencing Platform"/>
            <consortium name="The Broad Institute Genome Sequencing Center for Infectious Disease"/>
            <person name="Earl A.M."/>
            <person name="Gilmore M.S."/>
            <person name="Lebreton F."/>
            <person name="Walker B."/>
            <person name="Young S.K."/>
            <person name="Zeng Q."/>
            <person name="Gargeya S."/>
            <person name="Fitzgerald M."/>
            <person name="Haas B."/>
            <person name="Abouelleil A."/>
            <person name="Alvarado L."/>
            <person name="Arachchi H.M."/>
            <person name="Berlin A.M."/>
            <person name="Chapman S.B."/>
            <person name="Dewar J."/>
            <person name="Goldberg J."/>
            <person name="Griggs A."/>
            <person name="Gujja S."/>
            <person name="Hansen M."/>
            <person name="Howarth C."/>
            <person name="Imamovic A."/>
            <person name="Larimer J."/>
            <person name="McCowan C."/>
            <person name="Murphy C."/>
            <person name="Neiman D."/>
            <person name="Pearson M."/>
            <person name="Priest M."/>
            <person name="Roberts A."/>
            <person name="Saif S."/>
            <person name="Shea T."/>
            <person name="Sisk P."/>
            <person name="Sykes S."/>
            <person name="Wortman J."/>
            <person name="Nusbaum C."/>
            <person name="Birren B."/>
        </authorList>
    </citation>
    <scope>NUCLEOTIDE SEQUENCE [LARGE SCALE GENOMIC DNA]</scope>
    <source>
        <strain evidence="4 6">ATCC BAA-382</strain>
    </source>
</reference>
<dbReference type="CDD" id="cd02137">
    <property type="entry name" value="MhqN-like"/>
    <property type="match status" value="1"/>
</dbReference>
<dbReference type="InterPro" id="IPR029479">
    <property type="entry name" value="Nitroreductase"/>
</dbReference>
<evidence type="ECO:0000313" key="6">
    <source>
        <dbReference type="Proteomes" id="UP000013858"/>
    </source>
</evidence>
<proteinExistence type="inferred from homology"/>
<dbReference type="STRING" id="155618.RV06_GL001617"/>
<dbReference type="InterPro" id="IPR000415">
    <property type="entry name" value="Nitroreductase-like"/>
</dbReference>
<dbReference type="Proteomes" id="UP000013858">
    <property type="component" value="Unassembled WGS sequence"/>
</dbReference>
<evidence type="ECO:0000256" key="2">
    <source>
        <dbReference type="ARBA" id="ARBA00023002"/>
    </source>
</evidence>
<evidence type="ECO:0000313" key="4">
    <source>
        <dbReference type="EMBL" id="EOH96647.1"/>
    </source>
</evidence>
<comment type="caution">
    <text evidence="4">The sequence shown here is derived from an EMBL/GenBank/DDBJ whole genome shotgun (WGS) entry which is preliminary data.</text>
</comment>
<dbReference type="GO" id="GO:0016491">
    <property type="term" value="F:oxidoreductase activity"/>
    <property type="evidence" value="ECO:0007669"/>
    <property type="project" value="UniProtKB-KW"/>
</dbReference>
<dbReference type="Gene3D" id="3.40.109.10">
    <property type="entry name" value="NADH Oxidase"/>
    <property type="match status" value="1"/>
</dbReference>
<dbReference type="Proteomes" id="UP000014197">
    <property type="component" value="Unassembled WGS sequence"/>
</dbReference>
<protein>
    <recommendedName>
        <fullName evidence="3">Nitroreductase domain-containing protein</fullName>
    </recommendedName>
</protein>
<evidence type="ECO:0000256" key="1">
    <source>
        <dbReference type="ARBA" id="ARBA00007118"/>
    </source>
</evidence>
<keyword evidence="7" id="KW-1185">Reference proteome</keyword>
<evidence type="ECO:0000313" key="7">
    <source>
        <dbReference type="Proteomes" id="UP000014197"/>
    </source>
</evidence>
<comment type="similarity">
    <text evidence="1">Belongs to the nitroreductase family.</text>
</comment>
<dbReference type="Pfam" id="PF00881">
    <property type="entry name" value="Nitroreductase"/>
    <property type="match status" value="1"/>
</dbReference>
<dbReference type="PANTHER" id="PTHR43673">
    <property type="entry name" value="NAD(P)H NITROREDUCTASE YDGI-RELATED"/>
    <property type="match status" value="1"/>
</dbReference>
<dbReference type="AlphaFoldDB" id="R2QJ60"/>
<dbReference type="eggNOG" id="COG0778">
    <property type="taxonomic scope" value="Bacteria"/>
</dbReference>
<dbReference type="EMBL" id="AJAR01000016">
    <property type="protein sequence ID" value="EOH96647.1"/>
    <property type="molecule type" value="Genomic_DNA"/>
</dbReference>
<sequence>MIEEIMNARKSVREFEQDYIISDEILEELLEKSASAPSGHNLQSWRVAVIRDPKKREAIKKVGHGQPQITSSSALLVIFADTNSKANMEKIYSQDVASGFLPKEMLADKLTSSIEYYASQSQEYLTQTAIIDSSLFAMQLMLLAKDRGYDSVPMRGFSQAEIGQIINQPTNYLPIMLISIGKASQPAFDTSRLPVEAFTEFHY</sequence>
<dbReference type="OrthoDB" id="9775805at2"/>
<keyword evidence="2" id="KW-0560">Oxidoreductase</keyword>
<reference evidence="5 7" key="2">
    <citation type="submission" date="2013-03" db="EMBL/GenBank/DDBJ databases">
        <title>The Genome Sequence of Enterococcus haemoperoxidus BAA-382 (PacBio/Illumina hybrid assembly).</title>
        <authorList>
            <consortium name="The Broad Institute Genomics Platform"/>
            <consortium name="The Broad Institute Genome Sequencing Center for Infectious Disease"/>
            <person name="Earl A."/>
            <person name="Russ C."/>
            <person name="Gilmore M."/>
            <person name="Surin D."/>
            <person name="Walker B."/>
            <person name="Young S."/>
            <person name="Zeng Q."/>
            <person name="Gargeya S."/>
            <person name="Fitzgerald M."/>
            <person name="Haas B."/>
            <person name="Abouelleil A."/>
            <person name="Allen A.W."/>
            <person name="Alvarado L."/>
            <person name="Arachchi H.M."/>
            <person name="Berlin A.M."/>
            <person name="Chapman S.B."/>
            <person name="Gainer-Dewar J."/>
            <person name="Goldberg J."/>
            <person name="Griggs A."/>
            <person name="Gujja S."/>
            <person name="Hansen M."/>
            <person name="Howarth C."/>
            <person name="Imamovic A."/>
            <person name="Ireland A."/>
            <person name="Larimer J."/>
            <person name="McCowan C."/>
            <person name="Murphy C."/>
            <person name="Pearson M."/>
            <person name="Poon T.W."/>
            <person name="Priest M."/>
            <person name="Roberts A."/>
            <person name="Saif S."/>
            <person name="Shea T."/>
            <person name="Sisk P."/>
            <person name="Sykes S."/>
            <person name="Wortman J."/>
            <person name="Nusbaum C."/>
            <person name="Birren B."/>
        </authorList>
    </citation>
    <scope>NUCLEOTIDE SEQUENCE [LARGE SCALE GENOMIC DNA]</scope>
    <source>
        <strain evidence="5 7">ATCC BAA-382</strain>
    </source>
</reference>
<dbReference type="PATRIC" id="fig|1158608.3.peg.1789"/>
<organism evidence="4 6">
    <name type="scientific">Enterococcus haemoperoxidus ATCC BAA-382</name>
    <dbReference type="NCBI Taxonomy" id="1158608"/>
    <lineage>
        <taxon>Bacteria</taxon>
        <taxon>Bacillati</taxon>
        <taxon>Bacillota</taxon>
        <taxon>Bacilli</taxon>
        <taxon>Lactobacillales</taxon>
        <taxon>Enterococcaceae</taxon>
        <taxon>Enterococcus</taxon>
    </lineage>
</organism>
<name>R2QJ60_9ENTE</name>
<gene>
    <name evidence="5" type="ORF">I583_02778</name>
    <name evidence="4" type="ORF">UAW_01812</name>
</gene>
<feature type="domain" description="Nitroreductase" evidence="3">
    <location>
        <begin position="8"/>
        <end position="182"/>
    </location>
</feature>
<dbReference type="SUPFAM" id="SSF55469">
    <property type="entry name" value="FMN-dependent nitroreductase-like"/>
    <property type="match status" value="1"/>
</dbReference>
<evidence type="ECO:0000259" key="3">
    <source>
        <dbReference type="Pfam" id="PF00881"/>
    </source>
</evidence>
<evidence type="ECO:0000313" key="5">
    <source>
        <dbReference type="EMBL" id="EOT60143.1"/>
    </source>
</evidence>